<sequence>MFLSNILATAIDLHQRRGLKTEVRISYPEQIEEWEPTYIHNEITITQVLVYFEYREQRVRTGRFNLQPFRASSERIGGCKGPLQKSDSVQGRRFNTRREARPGVKSKSRIEVTTVSGRP</sequence>
<organism evidence="2 3">
    <name type="scientific">Eumeta variegata</name>
    <name type="common">Bagworm moth</name>
    <name type="synonym">Eumeta japonica</name>
    <dbReference type="NCBI Taxonomy" id="151549"/>
    <lineage>
        <taxon>Eukaryota</taxon>
        <taxon>Metazoa</taxon>
        <taxon>Ecdysozoa</taxon>
        <taxon>Arthropoda</taxon>
        <taxon>Hexapoda</taxon>
        <taxon>Insecta</taxon>
        <taxon>Pterygota</taxon>
        <taxon>Neoptera</taxon>
        <taxon>Endopterygota</taxon>
        <taxon>Lepidoptera</taxon>
        <taxon>Glossata</taxon>
        <taxon>Ditrysia</taxon>
        <taxon>Tineoidea</taxon>
        <taxon>Psychidae</taxon>
        <taxon>Oiketicinae</taxon>
        <taxon>Eumeta</taxon>
    </lineage>
</organism>
<evidence type="ECO:0000313" key="2">
    <source>
        <dbReference type="EMBL" id="GBP96710.1"/>
    </source>
</evidence>
<proteinExistence type="predicted"/>
<keyword evidence="3" id="KW-1185">Reference proteome</keyword>
<dbReference type="AlphaFoldDB" id="A0A4C2A9B9"/>
<evidence type="ECO:0000256" key="1">
    <source>
        <dbReference type="SAM" id="MobiDB-lite"/>
    </source>
</evidence>
<protein>
    <submittedName>
        <fullName evidence="2">Uncharacterized protein</fullName>
    </submittedName>
</protein>
<gene>
    <name evidence="2" type="ORF">EVAR_68624_1</name>
</gene>
<reference evidence="2 3" key="1">
    <citation type="journal article" date="2019" name="Commun. Biol.">
        <title>The bagworm genome reveals a unique fibroin gene that provides high tensile strength.</title>
        <authorList>
            <person name="Kono N."/>
            <person name="Nakamura H."/>
            <person name="Ohtoshi R."/>
            <person name="Tomita M."/>
            <person name="Numata K."/>
            <person name="Arakawa K."/>
        </authorList>
    </citation>
    <scope>NUCLEOTIDE SEQUENCE [LARGE SCALE GENOMIC DNA]</scope>
</reference>
<name>A0A4C2A9B9_EUMVA</name>
<accession>A0A4C2A9B9</accession>
<dbReference type="Proteomes" id="UP000299102">
    <property type="component" value="Unassembled WGS sequence"/>
</dbReference>
<dbReference type="EMBL" id="BGZK01002824">
    <property type="protein sequence ID" value="GBP96710.1"/>
    <property type="molecule type" value="Genomic_DNA"/>
</dbReference>
<evidence type="ECO:0000313" key="3">
    <source>
        <dbReference type="Proteomes" id="UP000299102"/>
    </source>
</evidence>
<comment type="caution">
    <text evidence="2">The sequence shown here is derived from an EMBL/GenBank/DDBJ whole genome shotgun (WGS) entry which is preliminary data.</text>
</comment>
<feature type="region of interest" description="Disordered" evidence="1">
    <location>
        <begin position="77"/>
        <end position="119"/>
    </location>
</feature>